<feature type="domain" description="Gfo/Idh/MocA-like oxidoreductase N-terminal" evidence="1">
    <location>
        <begin position="43"/>
        <end position="165"/>
    </location>
</feature>
<dbReference type="Gene3D" id="3.40.50.720">
    <property type="entry name" value="NAD(P)-binding Rossmann-like Domain"/>
    <property type="match status" value="1"/>
</dbReference>
<sequence length="446" mass="50378">MITRRNFIKRAVAGTAMLSFGGVLPEFSAKSYANIVGANDRIQIGCIGVNSRGAALARNFAKQENCIIKHICDVDSRALNKCIAEVSKISNTTPKGYKDLRLLLEKKDLDAVVIATPDHWHAPAALLAMKADKHVYLEKPCSHSPEEGEILVRAAQKYNKVVQMGNQRRSWPNVVEAINEIKAGTIGNVFFGKSWYTNNRAPIGTGEKAPVPDWLDWELWQGPAPRTAYRDNIIHYNWHWFWQWGTGEALNNGTHMIDLLRWGMELDYPTNVQSTGGRYYYQDDWEAPDTQVINLDFGGKKSMIWEGHSCNSFKIEGNSVGALFYGEKANLLIGGGNHYKIMDHKNQVLREVESKIQTDPRNRMDPAQQLDAIHIQNFFNAIKKGEQLNAGIESGHISTLLVQLGNIAQRSGERLETDPENGHIKNKLIADKYWSRNYQEGWEMKL</sequence>
<dbReference type="Pfam" id="PF01408">
    <property type="entry name" value="GFO_IDH_MocA"/>
    <property type="match status" value="1"/>
</dbReference>
<dbReference type="Pfam" id="PF19051">
    <property type="entry name" value="GFO_IDH_MocA_C2"/>
    <property type="match status" value="1"/>
</dbReference>
<evidence type="ECO:0000259" key="2">
    <source>
        <dbReference type="Pfam" id="PF19051"/>
    </source>
</evidence>
<protein>
    <recommendedName>
        <fullName evidence="5">Tat (Twin-arginine translocation) pathway signal sequence</fullName>
    </recommendedName>
</protein>
<evidence type="ECO:0000259" key="1">
    <source>
        <dbReference type="Pfam" id="PF01408"/>
    </source>
</evidence>
<dbReference type="InterPro" id="IPR036291">
    <property type="entry name" value="NAD(P)-bd_dom_sf"/>
</dbReference>
<dbReference type="PROSITE" id="PS51318">
    <property type="entry name" value="TAT"/>
    <property type="match status" value="1"/>
</dbReference>
<dbReference type="PANTHER" id="PTHR43818:SF5">
    <property type="entry name" value="OXIDOREDUCTASE FAMILY PROTEIN"/>
    <property type="match status" value="1"/>
</dbReference>
<dbReference type="InterPro" id="IPR006311">
    <property type="entry name" value="TAT_signal"/>
</dbReference>
<dbReference type="HOGENOM" id="CLU_023194_24_0_10"/>
<reference evidence="3 4" key="1">
    <citation type="submission" date="2013-04" db="EMBL/GenBank/DDBJ databases">
        <title>The Genome Sequence of Parabacteroides goldsteinii DSM 19448.</title>
        <authorList>
            <consortium name="The Broad Institute Genomics Platform"/>
            <person name="Earl A."/>
            <person name="Ward D."/>
            <person name="Feldgarden M."/>
            <person name="Gevers D."/>
            <person name="Martens E."/>
            <person name="Sakamoto M."/>
            <person name="Benno Y."/>
            <person name="Song Y."/>
            <person name="Liu C."/>
            <person name="Lee J."/>
            <person name="Bolanos M."/>
            <person name="Vaisanen M.L."/>
            <person name="Finegold S.M."/>
            <person name="Walker B."/>
            <person name="Young S."/>
            <person name="Zeng Q."/>
            <person name="Gargeya S."/>
            <person name="Fitzgerald M."/>
            <person name="Haas B."/>
            <person name="Abouelleil A."/>
            <person name="Allen A.W."/>
            <person name="Alvarado L."/>
            <person name="Arachchi H.M."/>
            <person name="Berlin A.M."/>
            <person name="Chapman S.B."/>
            <person name="Gainer-Dewar J."/>
            <person name="Goldberg J."/>
            <person name="Griggs A."/>
            <person name="Gujja S."/>
            <person name="Hansen M."/>
            <person name="Howarth C."/>
            <person name="Imamovic A."/>
            <person name="Ireland A."/>
            <person name="Larimer J."/>
            <person name="McCowan C."/>
            <person name="Murphy C."/>
            <person name="Pearson M."/>
            <person name="Poon T.W."/>
            <person name="Priest M."/>
            <person name="Roberts A."/>
            <person name="Saif S."/>
            <person name="Shea T."/>
            <person name="Sisk P."/>
            <person name="Sykes S."/>
            <person name="Wortman J."/>
            <person name="Nusbaum C."/>
            <person name="Birren B."/>
        </authorList>
    </citation>
    <scope>NUCLEOTIDE SEQUENCE [LARGE SCALE GENOMIC DNA]</scope>
    <source>
        <strain evidence="3 4">DSM 19448</strain>
    </source>
</reference>
<dbReference type="InterPro" id="IPR050463">
    <property type="entry name" value="Gfo/Idh/MocA_oxidrdct_glycsds"/>
</dbReference>
<dbReference type="PANTHER" id="PTHR43818">
    <property type="entry name" value="BCDNA.GH03377"/>
    <property type="match status" value="1"/>
</dbReference>
<evidence type="ECO:0000313" key="3">
    <source>
        <dbReference type="EMBL" id="KKB56025.1"/>
    </source>
</evidence>
<dbReference type="InterPro" id="IPR000683">
    <property type="entry name" value="Gfo/Idh/MocA-like_OxRdtase_N"/>
</dbReference>
<dbReference type="PATRIC" id="fig|927665.4.peg.2050"/>
<comment type="caution">
    <text evidence="3">The sequence shown here is derived from an EMBL/GenBank/DDBJ whole genome shotgun (WGS) entry which is preliminary data.</text>
</comment>
<dbReference type="RefSeq" id="WP_046145997.1">
    <property type="nucleotide sequence ID" value="NZ_KQ033912.1"/>
</dbReference>
<dbReference type="InterPro" id="IPR043906">
    <property type="entry name" value="Gfo/Idh/MocA_OxRdtase_bact_C"/>
</dbReference>
<organism evidence="3 4">
    <name type="scientific">Parabacteroides goldsteinii DSM 19448 = WAL 12034</name>
    <dbReference type="NCBI Taxonomy" id="927665"/>
    <lineage>
        <taxon>Bacteria</taxon>
        <taxon>Pseudomonadati</taxon>
        <taxon>Bacteroidota</taxon>
        <taxon>Bacteroidia</taxon>
        <taxon>Bacteroidales</taxon>
        <taxon>Tannerellaceae</taxon>
        <taxon>Parabacteroides</taxon>
    </lineage>
</organism>
<dbReference type="Gene3D" id="3.30.360.10">
    <property type="entry name" value="Dihydrodipicolinate Reductase, domain 2"/>
    <property type="match status" value="1"/>
</dbReference>
<dbReference type="SUPFAM" id="SSF55347">
    <property type="entry name" value="Glyceraldehyde-3-phosphate dehydrogenase-like, C-terminal domain"/>
    <property type="match status" value="1"/>
</dbReference>
<feature type="domain" description="Gfo/Idh/MocA-like oxidoreductase bacterial type C-terminal" evidence="2">
    <location>
        <begin position="207"/>
        <end position="442"/>
    </location>
</feature>
<dbReference type="SUPFAM" id="SSF51735">
    <property type="entry name" value="NAD(P)-binding Rossmann-fold domains"/>
    <property type="match status" value="1"/>
</dbReference>
<evidence type="ECO:0008006" key="5">
    <source>
        <dbReference type="Google" id="ProtNLM"/>
    </source>
</evidence>
<dbReference type="AlphaFoldDB" id="A0A0F5JEU5"/>
<dbReference type="GO" id="GO:0000166">
    <property type="term" value="F:nucleotide binding"/>
    <property type="evidence" value="ECO:0007669"/>
    <property type="project" value="InterPro"/>
</dbReference>
<name>A0A0F5JEU5_9BACT</name>
<dbReference type="Proteomes" id="UP000033047">
    <property type="component" value="Unassembled WGS sequence"/>
</dbReference>
<dbReference type="STRING" id="927665.HMPREF1535_01998"/>
<gene>
    <name evidence="3" type="ORF">HMPREF1535_01998</name>
</gene>
<accession>A0A0F5JEU5</accession>
<proteinExistence type="predicted"/>
<dbReference type="EMBL" id="AQHV01000011">
    <property type="protein sequence ID" value="KKB56025.1"/>
    <property type="molecule type" value="Genomic_DNA"/>
</dbReference>
<evidence type="ECO:0000313" key="4">
    <source>
        <dbReference type="Proteomes" id="UP000033047"/>
    </source>
</evidence>